<keyword evidence="1" id="KW-1133">Transmembrane helix</keyword>
<evidence type="ECO:0000256" key="1">
    <source>
        <dbReference type="SAM" id="Phobius"/>
    </source>
</evidence>
<gene>
    <name evidence="2" type="primary">pmp6</name>
    <name evidence="2" type="ORF">SNEC2469_LOCUS3303</name>
</gene>
<dbReference type="EMBL" id="CAJNJA010007676">
    <property type="protein sequence ID" value="CAE7227546.1"/>
    <property type="molecule type" value="Genomic_DNA"/>
</dbReference>
<keyword evidence="3" id="KW-1185">Reference proteome</keyword>
<feature type="transmembrane region" description="Helical" evidence="1">
    <location>
        <begin position="65"/>
        <end position="91"/>
    </location>
</feature>
<protein>
    <submittedName>
        <fullName evidence="2">Pmp6 protein</fullName>
    </submittedName>
</protein>
<comment type="caution">
    <text evidence="2">The sequence shown here is derived from an EMBL/GenBank/DDBJ whole genome shotgun (WGS) entry which is preliminary data.</text>
</comment>
<keyword evidence="1" id="KW-0472">Membrane</keyword>
<proteinExistence type="predicted"/>
<keyword evidence="1" id="KW-0812">Transmembrane</keyword>
<dbReference type="AlphaFoldDB" id="A0A812KHE0"/>
<dbReference type="Proteomes" id="UP000601435">
    <property type="component" value="Unassembled WGS sequence"/>
</dbReference>
<organism evidence="2 3">
    <name type="scientific">Symbiodinium necroappetens</name>
    <dbReference type="NCBI Taxonomy" id="1628268"/>
    <lineage>
        <taxon>Eukaryota</taxon>
        <taxon>Sar</taxon>
        <taxon>Alveolata</taxon>
        <taxon>Dinophyceae</taxon>
        <taxon>Suessiales</taxon>
        <taxon>Symbiodiniaceae</taxon>
        <taxon>Symbiodinium</taxon>
    </lineage>
</organism>
<sequence length="104" mass="11213">YIACLEGVMLVALAVHSYADPFDTDASHSRDLNKLESMLLAAATICFISAGYILGLWWQEPLWPTLAALAVLVIMILPVAAFFALNLGPLFAKKASTRESKASS</sequence>
<name>A0A812KHE0_9DINO</name>
<feature type="transmembrane region" description="Helical" evidence="1">
    <location>
        <begin position="38"/>
        <end position="59"/>
    </location>
</feature>
<reference evidence="2" key="1">
    <citation type="submission" date="2021-02" db="EMBL/GenBank/DDBJ databases">
        <authorList>
            <person name="Dougan E. K."/>
            <person name="Rhodes N."/>
            <person name="Thang M."/>
            <person name="Chan C."/>
        </authorList>
    </citation>
    <scope>NUCLEOTIDE SEQUENCE</scope>
</reference>
<feature type="non-terminal residue" evidence="2">
    <location>
        <position position="1"/>
    </location>
</feature>
<evidence type="ECO:0000313" key="2">
    <source>
        <dbReference type="EMBL" id="CAE7227546.1"/>
    </source>
</evidence>
<evidence type="ECO:0000313" key="3">
    <source>
        <dbReference type="Proteomes" id="UP000601435"/>
    </source>
</evidence>
<accession>A0A812KHE0</accession>